<evidence type="ECO:0000313" key="8">
    <source>
        <dbReference type="Proteomes" id="UP000245166"/>
    </source>
</evidence>
<reference evidence="7 8" key="1">
    <citation type="submission" date="2018-03" db="EMBL/GenBank/DDBJ databases">
        <title>Genome assembly of novel Miniimonas species PCH200.</title>
        <authorList>
            <person name="Thakur V."/>
            <person name="Kumar V."/>
            <person name="Singh D."/>
        </authorList>
    </citation>
    <scope>NUCLEOTIDE SEQUENCE [LARGE SCALE GENOMIC DNA]</scope>
    <source>
        <strain evidence="7 8">PCH200</strain>
    </source>
</reference>
<dbReference type="GO" id="GO:0042597">
    <property type="term" value="C:periplasmic space"/>
    <property type="evidence" value="ECO:0007669"/>
    <property type="project" value="UniProtKB-ARBA"/>
</dbReference>
<dbReference type="PROSITE" id="PS51257">
    <property type="entry name" value="PROKAR_LIPOPROTEIN"/>
    <property type="match status" value="1"/>
</dbReference>
<dbReference type="Gene3D" id="3.10.105.10">
    <property type="entry name" value="Dipeptide-binding Protein, Domain 3"/>
    <property type="match status" value="1"/>
</dbReference>
<dbReference type="InterPro" id="IPR030678">
    <property type="entry name" value="Peptide/Ni-bd"/>
</dbReference>
<evidence type="ECO:0000313" key="7">
    <source>
        <dbReference type="EMBL" id="PWD52240.1"/>
    </source>
</evidence>
<dbReference type="PANTHER" id="PTHR30290">
    <property type="entry name" value="PERIPLASMIC BINDING COMPONENT OF ABC TRANSPORTER"/>
    <property type="match status" value="1"/>
</dbReference>
<evidence type="ECO:0000256" key="2">
    <source>
        <dbReference type="ARBA" id="ARBA00005695"/>
    </source>
</evidence>
<name>A0A2U1ZZ64_9MICO</name>
<organism evidence="7 8">
    <name type="scientific">Serinibacter arcticus</name>
    <dbReference type="NCBI Taxonomy" id="1655435"/>
    <lineage>
        <taxon>Bacteria</taxon>
        <taxon>Bacillati</taxon>
        <taxon>Actinomycetota</taxon>
        <taxon>Actinomycetes</taxon>
        <taxon>Micrococcales</taxon>
        <taxon>Beutenbergiaceae</taxon>
        <taxon>Serinibacter</taxon>
    </lineage>
</organism>
<comment type="similarity">
    <text evidence="2">Belongs to the bacterial solute-binding protein 5 family.</text>
</comment>
<feature type="signal peptide" evidence="5">
    <location>
        <begin position="1"/>
        <end position="31"/>
    </location>
</feature>
<gene>
    <name evidence="7" type="ORF">C8046_00185</name>
</gene>
<evidence type="ECO:0000256" key="4">
    <source>
        <dbReference type="ARBA" id="ARBA00022729"/>
    </source>
</evidence>
<dbReference type="SUPFAM" id="SSF53850">
    <property type="entry name" value="Periplasmic binding protein-like II"/>
    <property type="match status" value="1"/>
</dbReference>
<dbReference type="Pfam" id="PF00496">
    <property type="entry name" value="SBP_bac_5"/>
    <property type="match status" value="1"/>
</dbReference>
<dbReference type="PIRSF" id="PIRSF002741">
    <property type="entry name" value="MppA"/>
    <property type="match status" value="1"/>
</dbReference>
<dbReference type="OrthoDB" id="5240629at2"/>
<keyword evidence="4 5" id="KW-0732">Signal</keyword>
<dbReference type="CDD" id="cd08492">
    <property type="entry name" value="PBP2_NikA_DppA_OppA_like_15"/>
    <property type="match status" value="1"/>
</dbReference>
<sequence length="556" mass="58548">MRKKAPVRRHAPVIALSALALVLAACTGSPAGDSPDTGDASSTAGTGSAEAGGTLVYATGDAEPTCLDPHVGGNYPQALLSSQYLEPLVGRDADGAITPWLATDWTVSPDGLTWDFTLAEGRTFTDGTPVDAAAVKANVEHLQDPDTGSSTGYLAVGKVAEVEVVDATHARFLLTAPDSALLESLSQPWTAIQSPAGLARGQEANCAAPIGTGPFVVEAWTPQQQVDLVRNDDYVRPDGTAEPAILDGITWRFLPDAATRYAALTSGEVQVIDNPQPDAIVASEGTDVTHLDAPRPGSSNRIELNTAQAPFDDAAVREAFIRSANPEPGIETLFAGVAAPSYSPLSSVETTAYSDESLFGYDLDAANTLLDGAGWTERDADGYRTRDGERLTVRFPVSTNQSVAAEQSLFEQIQANTAEAGFEVVLEPLDLSGWYGALAAHEYEAVSAPYTKVGPDVLRILYHSDSTVPAPSGYFANLASVRDPALDALLDAASASQDETERADLYAQAQAIVLEGHYILPLYDQQNHFLLRGVEGVDTLDTVSTPTFVDAALTQS</sequence>
<dbReference type="InterPro" id="IPR039424">
    <property type="entry name" value="SBP_5"/>
</dbReference>
<dbReference type="GO" id="GO:0043190">
    <property type="term" value="C:ATP-binding cassette (ABC) transporter complex"/>
    <property type="evidence" value="ECO:0007669"/>
    <property type="project" value="InterPro"/>
</dbReference>
<evidence type="ECO:0000256" key="1">
    <source>
        <dbReference type="ARBA" id="ARBA00004196"/>
    </source>
</evidence>
<feature type="domain" description="Solute-binding protein family 5" evidence="6">
    <location>
        <begin position="97"/>
        <end position="464"/>
    </location>
</feature>
<evidence type="ECO:0000259" key="6">
    <source>
        <dbReference type="Pfam" id="PF00496"/>
    </source>
</evidence>
<dbReference type="PANTHER" id="PTHR30290:SF10">
    <property type="entry name" value="PERIPLASMIC OLIGOPEPTIDE-BINDING PROTEIN-RELATED"/>
    <property type="match status" value="1"/>
</dbReference>
<comment type="caution">
    <text evidence="7">The sequence shown here is derived from an EMBL/GenBank/DDBJ whole genome shotgun (WGS) entry which is preliminary data.</text>
</comment>
<evidence type="ECO:0000256" key="3">
    <source>
        <dbReference type="ARBA" id="ARBA00022448"/>
    </source>
</evidence>
<dbReference type="AlphaFoldDB" id="A0A2U1ZZ64"/>
<keyword evidence="3" id="KW-0813">Transport</keyword>
<evidence type="ECO:0000256" key="5">
    <source>
        <dbReference type="SAM" id="SignalP"/>
    </source>
</evidence>
<proteinExistence type="inferred from homology"/>
<dbReference type="GO" id="GO:1904680">
    <property type="term" value="F:peptide transmembrane transporter activity"/>
    <property type="evidence" value="ECO:0007669"/>
    <property type="project" value="TreeGrafter"/>
</dbReference>
<dbReference type="EMBL" id="PYHR01000002">
    <property type="protein sequence ID" value="PWD52240.1"/>
    <property type="molecule type" value="Genomic_DNA"/>
</dbReference>
<comment type="subcellular location">
    <subcellularLocation>
        <location evidence="1">Cell envelope</location>
    </subcellularLocation>
</comment>
<dbReference type="GO" id="GO:0015833">
    <property type="term" value="P:peptide transport"/>
    <property type="evidence" value="ECO:0007669"/>
    <property type="project" value="TreeGrafter"/>
</dbReference>
<accession>A0A2U1ZZ64</accession>
<dbReference type="Proteomes" id="UP000245166">
    <property type="component" value="Unassembled WGS sequence"/>
</dbReference>
<feature type="chain" id="PRO_5015762232" evidence="5">
    <location>
        <begin position="32"/>
        <end position="556"/>
    </location>
</feature>
<protein>
    <submittedName>
        <fullName evidence="7">Peptide ABC transporter substrate-binding protein</fullName>
    </submittedName>
</protein>
<dbReference type="Gene3D" id="3.40.190.10">
    <property type="entry name" value="Periplasmic binding protein-like II"/>
    <property type="match status" value="1"/>
</dbReference>
<dbReference type="InterPro" id="IPR000914">
    <property type="entry name" value="SBP_5_dom"/>
</dbReference>
<keyword evidence="8" id="KW-1185">Reference proteome</keyword>
<dbReference type="GO" id="GO:0030313">
    <property type="term" value="C:cell envelope"/>
    <property type="evidence" value="ECO:0007669"/>
    <property type="project" value="UniProtKB-SubCell"/>
</dbReference>